<evidence type="ECO:0000313" key="2">
    <source>
        <dbReference type="EMBL" id="GGZ26483.1"/>
    </source>
</evidence>
<dbReference type="AlphaFoldDB" id="A0A918PXF3"/>
<sequence>MRIPVIFLLLTVLIAHSTMGQTSPMELGSVEALILSDRPIDRLGTDNAGHIFVTDLQGNIIQYDSSGDSINNYSPAIQGRLSHLETGRTSTIFTFSKTLQRIEILDRFLAPLFSSRFENSQFGYISAASLGNNNRIWLFDQSSYTLLLWDYQQQITVQEIPLNLIVEERSSEVLSLREHKNLLFINMGEQGVYILDNQGNLVQHLTEVHADTLTFMDRNLLSLETDQLIFTDYVTARSNAYSFSRNFKLAANQDHMYYYTAGSIWRLSREEISQLKPSLP</sequence>
<protein>
    <submittedName>
        <fullName evidence="2">Uncharacterized protein</fullName>
    </submittedName>
</protein>
<dbReference type="EMBL" id="BMWX01000003">
    <property type="protein sequence ID" value="GGZ26483.1"/>
    <property type="molecule type" value="Genomic_DNA"/>
</dbReference>
<feature type="chain" id="PRO_5038070825" evidence="1">
    <location>
        <begin position="18"/>
        <end position="280"/>
    </location>
</feature>
<keyword evidence="1" id="KW-0732">Signal</keyword>
<organism evidence="2 3">
    <name type="scientific">Echinicola pacifica</name>
    <dbReference type="NCBI Taxonomy" id="346377"/>
    <lineage>
        <taxon>Bacteria</taxon>
        <taxon>Pseudomonadati</taxon>
        <taxon>Bacteroidota</taxon>
        <taxon>Cytophagia</taxon>
        <taxon>Cytophagales</taxon>
        <taxon>Cyclobacteriaceae</taxon>
        <taxon>Echinicola</taxon>
    </lineage>
</organism>
<name>A0A918PXF3_9BACT</name>
<dbReference type="SUPFAM" id="SSF101898">
    <property type="entry name" value="NHL repeat"/>
    <property type="match status" value="1"/>
</dbReference>
<evidence type="ECO:0000256" key="1">
    <source>
        <dbReference type="SAM" id="SignalP"/>
    </source>
</evidence>
<gene>
    <name evidence="2" type="ORF">GCM10007049_18960</name>
</gene>
<proteinExistence type="predicted"/>
<dbReference type="Proteomes" id="UP000619457">
    <property type="component" value="Unassembled WGS sequence"/>
</dbReference>
<evidence type="ECO:0000313" key="3">
    <source>
        <dbReference type="Proteomes" id="UP000619457"/>
    </source>
</evidence>
<reference evidence="2" key="2">
    <citation type="submission" date="2020-09" db="EMBL/GenBank/DDBJ databases">
        <authorList>
            <person name="Sun Q."/>
            <person name="Kim S."/>
        </authorList>
    </citation>
    <scope>NUCLEOTIDE SEQUENCE</scope>
    <source>
        <strain evidence="2">KCTC 12368</strain>
    </source>
</reference>
<comment type="caution">
    <text evidence="2">The sequence shown here is derived from an EMBL/GenBank/DDBJ whole genome shotgun (WGS) entry which is preliminary data.</text>
</comment>
<reference evidence="2" key="1">
    <citation type="journal article" date="2014" name="Int. J. Syst. Evol. Microbiol.">
        <title>Complete genome sequence of Corynebacterium casei LMG S-19264T (=DSM 44701T), isolated from a smear-ripened cheese.</title>
        <authorList>
            <consortium name="US DOE Joint Genome Institute (JGI-PGF)"/>
            <person name="Walter F."/>
            <person name="Albersmeier A."/>
            <person name="Kalinowski J."/>
            <person name="Ruckert C."/>
        </authorList>
    </citation>
    <scope>NUCLEOTIDE SEQUENCE</scope>
    <source>
        <strain evidence="2">KCTC 12368</strain>
    </source>
</reference>
<accession>A0A918PXF3</accession>
<keyword evidence="3" id="KW-1185">Reference proteome</keyword>
<feature type="signal peptide" evidence="1">
    <location>
        <begin position="1"/>
        <end position="17"/>
    </location>
</feature>
<dbReference type="RefSeq" id="WP_018473201.1">
    <property type="nucleotide sequence ID" value="NZ_BMWX01000003.1"/>
</dbReference>